<protein>
    <submittedName>
        <fullName evidence="6">TetR/AcrR family transcriptional regulator</fullName>
    </submittedName>
</protein>
<dbReference type="Gene3D" id="1.10.357.10">
    <property type="entry name" value="Tetracycline Repressor, domain 2"/>
    <property type="match status" value="1"/>
</dbReference>
<dbReference type="Pfam" id="PF00440">
    <property type="entry name" value="TetR_N"/>
    <property type="match status" value="1"/>
</dbReference>
<dbReference type="PROSITE" id="PS50977">
    <property type="entry name" value="HTH_TETR_2"/>
    <property type="match status" value="1"/>
</dbReference>
<dbReference type="InterPro" id="IPR036271">
    <property type="entry name" value="Tet_transcr_reg_TetR-rel_C_sf"/>
</dbReference>
<proteinExistence type="predicted"/>
<evidence type="ECO:0000256" key="4">
    <source>
        <dbReference type="PROSITE-ProRule" id="PRU00335"/>
    </source>
</evidence>
<sequence>MPPEQAVCATSHADWYGEHMGRPRRFDESSLLDAATELFWSQGFDSTSVEDVSLATGVGNGSIYAAYGSKRGLFLAAFERYCERRARLVREAIGSAGGSARSAVRALYQAIIEDCAAQPNRRGCLMINSIAHLGTRIPEVATIGRRTTTEMERGVADRLRSAMHAAGDDDEAVLSAVSANVVLVAQGLIQLSRQGFSAQRLHEIADVSSAALPRAWADQLVH</sequence>
<evidence type="ECO:0000313" key="6">
    <source>
        <dbReference type="EMBL" id="MEB3509342.1"/>
    </source>
</evidence>
<keyword evidence="3" id="KW-0804">Transcription</keyword>
<dbReference type="InterPro" id="IPR009057">
    <property type="entry name" value="Homeodomain-like_sf"/>
</dbReference>
<dbReference type="InterPro" id="IPR001647">
    <property type="entry name" value="HTH_TetR"/>
</dbReference>
<accession>A0ABU6APF5</accession>
<evidence type="ECO:0000313" key="7">
    <source>
        <dbReference type="Proteomes" id="UP001348098"/>
    </source>
</evidence>
<dbReference type="Proteomes" id="UP001348098">
    <property type="component" value="Unassembled WGS sequence"/>
</dbReference>
<reference evidence="6 7" key="1">
    <citation type="submission" date="2023-12" db="EMBL/GenBank/DDBJ databases">
        <title>novel species in genus Nocarida.</title>
        <authorList>
            <person name="Li Z."/>
        </authorList>
    </citation>
    <scope>NUCLEOTIDE SEQUENCE [LARGE SCALE GENOMIC DNA]</scope>
    <source>
        <strain evidence="6 7">CDC186</strain>
    </source>
</reference>
<name>A0ABU6APF5_9NOCA</name>
<keyword evidence="7" id="KW-1185">Reference proteome</keyword>
<organism evidence="6 7">
    <name type="scientific">Nocardia implantans</name>
    <dbReference type="NCBI Taxonomy" id="3108168"/>
    <lineage>
        <taxon>Bacteria</taxon>
        <taxon>Bacillati</taxon>
        <taxon>Actinomycetota</taxon>
        <taxon>Actinomycetes</taxon>
        <taxon>Mycobacteriales</taxon>
        <taxon>Nocardiaceae</taxon>
        <taxon>Nocardia</taxon>
    </lineage>
</organism>
<dbReference type="RefSeq" id="WP_323123936.1">
    <property type="nucleotide sequence ID" value="NZ_JAYESH010000001.1"/>
</dbReference>
<evidence type="ECO:0000256" key="3">
    <source>
        <dbReference type="ARBA" id="ARBA00023163"/>
    </source>
</evidence>
<dbReference type="Gene3D" id="1.10.10.60">
    <property type="entry name" value="Homeodomain-like"/>
    <property type="match status" value="1"/>
</dbReference>
<dbReference type="PRINTS" id="PR00455">
    <property type="entry name" value="HTHTETR"/>
</dbReference>
<keyword evidence="1" id="KW-0805">Transcription regulation</keyword>
<evidence type="ECO:0000256" key="2">
    <source>
        <dbReference type="ARBA" id="ARBA00023125"/>
    </source>
</evidence>
<feature type="domain" description="HTH tetR-type" evidence="5">
    <location>
        <begin position="25"/>
        <end position="85"/>
    </location>
</feature>
<dbReference type="SUPFAM" id="SSF48498">
    <property type="entry name" value="Tetracyclin repressor-like, C-terminal domain"/>
    <property type="match status" value="1"/>
</dbReference>
<dbReference type="PANTHER" id="PTHR47506:SF1">
    <property type="entry name" value="HTH-TYPE TRANSCRIPTIONAL REGULATOR YJDC"/>
    <property type="match status" value="1"/>
</dbReference>
<dbReference type="PANTHER" id="PTHR47506">
    <property type="entry name" value="TRANSCRIPTIONAL REGULATORY PROTEIN"/>
    <property type="match status" value="1"/>
</dbReference>
<dbReference type="EMBL" id="JAYKYQ010000002">
    <property type="protein sequence ID" value="MEB3509342.1"/>
    <property type="molecule type" value="Genomic_DNA"/>
</dbReference>
<dbReference type="SUPFAM" id="SSF46689">
    <property type="entry name" value="Homeodomain-like"/>
    <property type="match status" value="1"/>
</dbReference>
<feature type="DNA-binding region" description="H-T-H motif" evidence="4">
    <location>
        <begin position="48"/>
        <end position="67"/>
    </location>
</feature>
<keyword evidence="2 4" id="KW-0238">DNA-binding</keyword>
<gene>
    <name evidence="6" type="ORF">U3653_04850</name>
</gene>
<evidence type="ECO:0000256" key="1">
    <source>
        <dbReference type="ARBA" id="ARBA00023015"/>
    </source>
</evidence>
<evidence type="ECO:0000259" key="5">
    <source>
        <dbReference type="PROSITE" id="PS50977"/>
    </source>
</evidence>
<comment type="caution">
    <text evidence="6">The sequence shown here is derived from an EMBL/GenBank/DDBJ whole genome shotgun (WGS) entry which is preliminary data.</text>
</comment>